<evidence type="ECO:0000313" key="2">
    <source>
        <dbReference type="Proteomes" id="UP000641741"/>
    </source>
</evidence>
<proteinExistence type="predicted"/>
<keyword evidence="1" id="KW-0418">Kinase</keyword>
<comment type="caution">
    <text evidence="1">The sequence shown here is derived from an EMBL/GenBank/DDBJ whole genome shotgun (WGS) entry which is preliminary data.</text>
</comment>
<dbReference type="GO" id="GO:0016301">
    <property type="term" value="F:kinase activity"/>
    <property type="evidence" value="ECO:0007669"/>
    <property type="project" value="UniProtKB-KW"/>
</dbReference>
<dbReference type="EMBL" id="JACOPK010000001">
    <property type="protein sequence ID" value="MBC5694358.1"/>
    <property type="molecule type" value="Genomic_DNA"/>
</dbReference>
<dbReference type="Proteomes" id="UP000641741">
    <property type="component" value="Unassembled WGS sequence"/>
</dbReference>
<reference evidence="1 2" key="1">
    <citation type="submission" date="2020-08" db="EMBL/GenBank/DDBJ databases">
        <title>Genome public.</title>
        <authorList>
            <person name="Liu C."/>
            <person name="Sun Q."/>
        </authorList>
    </citation>
    <scope>NUCLEOTIDE SEQUENCE [LARGE SCALE GENOMIC DNA]</scope>
    <source>
        <strain evidence="1 2">M2</strain>
    </source>
</reference>
<dbReference type="Pfam" id="PF02283">
    <property type="entry name" value="CobU"/>
    <property type="match status" value="1"/>
</dbReference>
<keyword evidence="2" id="KW-1185">Reference proteome</keyword>
<evidence type="ECO:0000313" key="1">
    <source>
        <dbReference type="EMBL" id="MBC5694358.1"/>
    </source>
</evidence>
<gene>
    <name evidence="1" type="ORF">H8S02_00090</name>
</gene>
<accession>A0ABR7GJ62</accession>
<name>A0ABR7GJ62_9FIRM</name>
<organism evidence="1 2">
    <name type="scientific">Agathobaculum hominis</name>
    <dbReference type="NCBI Taxonomy" id="2763014"/>
    <lineage>
        <taxon>Bacteria</taxon>
        <taxon>Bacillati</taxon>
        <taxon>Bacillota</taxon>
        <taxon>Clostridia</taxon>
        <taxon>Eubacteriales</taxon>
        <taxon>Butyricicoccaceae</taxon>
        <taxon>Agathobaculum</taxon>
    </lineage>
</organism>
<dbReference type="SUPFAM" id="SSF52540">
    <property type="entry name" value="P-loop containing nucleoside triphosphate hydrolases"/>
    <property type="match status" value="1"/>
</dbReference>
<sequence>MPGCCSVRRTCVMTVLIIGGSFQGKREIAEKLYPDEPKIYNLHEKVREMLQREQDPLELSAALRGHVITCDEIGCGVVPIEPNDENWREAVGRLCCALASEADAVIRVWAGVPQFIKGELK</sequence>
<keyword evidence="1" id="KW-0808">Transferase</keyword>
<keyword evidence="1" id="KW-0548">Nucleotidyltransferase</keyword>
<protein>
    <submittedName>
        <fullName evidence="1">Bifunctional adenosylcobinamide kinase/adenosylcobinamide-phosphate guanylyltransferase</fullName>
    </submittedName>
</protein>
<dbReference type="Gene3D" id="3.40.50.300">
    <property type="entry name" value="P-loop containing nucleotide triphosphate hydrolases"/>
    <property type="match status" value="1"/>
</dbReference>
<dbReference type="GO" id="GO:0016779">
    <property type="term" value="F:nucleotidyltransferase activity"/>
    <property type="evidence" value="ECO:0007669"/>
    <property type="project" value="UniProtKB-KW"/>
</dbReference>
<dbReference type="InterPro" id="IPR027417">
    <property type="entry name" value="P-loop_NTPase"/>
</dbReference>
<dbReference type="InterPro" id="IPR003203">
    <property type="entry name" value="CobU/CobP"/>
</dbReference>